<dbReference type="EMBL" id="QJKJ01001787">
    <property type="protein sequence ID" value="RDY05906.1"/>
    <property type="molecule type" value="Genomic_DNA"/>
</dbReference>
<dbReference type="Proteomes" id="UP000257109">
    <property type="component" value="Unassembled WGS sequence"/>
</dbReference>
<feature type="non-terminal residue" evidence="1">
    <location>
        <position position="1"/>
    </location>
</feature>
<sequence length="75" mass="8705">MKERIAFERVNKNVSGMLWALADVKRQGFLGFPEFVTAMQFRWQELESDSYILKTQIDKENIKPQVSEVLDALVA</sequence>
<accession>A0A371HSZ3</accession>
<dbReference type="AlphaFoldDB" id="A0A371HSZ3"/>
<evidence type="ECO:0000313" key="1">
    <source>
        <dbReference type="EMBL" id="RDY05906.1"/>
    </source>
</evidence>
<proteinExistence type="predicted"/>
<dbReference type="STRING" id="157652.A0A371HSZ3"/>
<dbReference type="Gene3D" id="1.10.238.10">
    <property type="entry name" value="EF-hand"/>
    <property type="match status" value="1"/>
</dbReference>
<keyword evidence="2" id="KW-1185">Reference proteome</keyword>
<protein>
    <submittedName>
        <fullName evidence="1">EH domain-containing protein 1</fullName>
    </submittedName>
</protein>
<dbReference type="OrthoDB" id="1716625at2759"/>
<name>A0A371HSZ3_MUCPR</name>
<feature type="non-terminal residue" evidence="1">
    <location>
        <position position="75"/>
    </location>
</feature>
<reference evidence="1" key="1">
    <citation type="submission" date="2018-05" db="EMBL/GenBank/DDBJ databases">
        <title>Draft genome of Mucuna pruriens seed.</title>
        <authorList>
            <person name="Nnadi N.E."/>
            <person name="Vos R."/>
            <person name="Hasami M.H."/>
            <person name="Devisetty U.K."/>
            <person name="Aguiy J.C."/>
        </authorList>
    </citation>
    <scope>NUCLEOTIDE SEQUENCE [LARGE SCALE GENOMIC DNA]</scope>
    <source>
        <strain evidence="1">JCA_2017</strain>
    </source>
</reference>
<gene>
    <name evidence="1" type="primary">EHD1</name>
    <name evidence="1" type="ORF">CR513_10203</name>
</gene>
<dbReference type="InterPro" id="IPR011992">
    <property type="entry name" value="EF-hand-dom_pair"/>
</dbReference>
<evidence type="ECO:0000313" key="2">
    <source>
        <dbReference type="Proteomes" id="UP000257109"/>
    </source>
</evidence>
<organism evidence="1 2">
    <name type="scientific">Mucuna pruriens</name>
    <name type="common">Velvet bean</name>
    <name type="synonym">Dolichos pruriens</name>
    <dbReference type="NCBI Taxonomy" id="157652"/>
    <lineage>
        <taxon>Eukaryota</taxon>
        <taxon>Viridiplantae</taxon>
        <taxon>Streptophyta</taxon>
        <taxon>Embryophyta</taxon>
        <taxon>Tracheophyta</taxon>
        <taxon>Spermatophyta</taxon>
        <taxon>Magnoliopsida</taxon>
        <taxon>eudicotyledons</taxon>
        <taxon>Gunneridae</taxon>
        <taxon>Pentapetalae</taxon>
        <taxon>rosids</taxon>
        <taxon>fabids</taxon>
        <taxon>Fabales</taxon>
        <taxon>Fabaceae</taxon>
        <taxon>Papilionoideae</taxon>
        <taxon>50 kb inversion clade</taxon>
        <taxon>NPAAA clade</taxon>
        <taxon>indigoferoid/millettioid clade</taxon>
        <taxon>Phaseoleae</taxon>
        <taxon>Mucuna</taxon>
    </lineage>
</organism>
<dbReference type="SUPFAM" id="SSF47473">
    <property type="entry name" value="EF-hand"/>
    <property type="match status" value="1"/>
</dbReference>
<comment type="caution">
    <text evidence="1">The sequence shown here is derived from an EMBL/GenBank/DDBJ whole genome shotgun (WGS) entry which is preliminary data.</text>
</comment>